<dbReference type="EMBL" id="CAJVCH010547226">
    <property type="protein sequence ID" value="CAG7828376.1"/>
    <property type="molecule type" value="Genomic_DNA"/>
</dbReference>
<sequence length="74" mass="8614">KSEHEKLHQNFSMRTKSYADAQTDLQGFKHHLATAEELRNIAELGYFAFEDDSRHVDIKKSDLNDKNDSFCRKG</sequence>
<evidence type="ECO:0000313" key="2">
    <source>
        <dbReference type="Proteomes" id="UP000708208"/>
    </source>
</evidence>
<evidence type="ECO:0000313" key="1">
    <source>
        <dbReference type="EMBL" id="CAG7828376.1"/>
    </source>
</evidence>
<reference evidence="1" key="1">
    <citation type="submission" date="2021-06" db="EMBL/GenBank/DDBJ databases">
        <authorList>
            <person name="Hodson N. C."/>
            <person name="Mongue J. A."/>
            <person name="Jaron S. K."/>
        </authorList>
    </citation>
    <scope>NUCLEOTIDE SEQUENCE</scope>
</reference>
<proteinExistence type="predicted"/>
<organism evidence="1 2">
    <name type="scientific">Allacma fusca</name>
    <dbReference type="NCBI Taxonomy" id="39272"/>
    <lineage>
        <taxon>Eukaryota</taxon>
        <taxon>Metazoa</taxon>
        <taxon>Ecdysozoa</taxon>
        <taxon>Arthropoda</taxon>
        <taxon>Hexapoda</taxon>
        <taxon>Collembola</taxon>
        <taxon>Symphypleona</taxon>
        <taxon>Sminthuridae</taxon>
        <taxon>Allacma</taxon>
    </lineage>
</organism>
<accession>A0A8J2L5M1</accession>
<comment type="caution">
    <text evidence="1">The sequence shown here is derived from an EMBL/GenBank/DDBJ whole genome shotgun (WGS) entry which is preliminary data.</text>
</comment>
<feature type="non-terminal residue" evidence="1">
    <location>
        <position position="1"/>
    </location>
</feature>
<dbReference type="Proteomes" id="UP000708208">
    <property type="component" value="Unassembled WGS sequence"/>
</dbReference>
<dbReference type="AlphaFoldDB" id="A0A8J2L5M1"/>
<gene>
    <name evidence="1" type="ORF">AFUS01_LOCUS38307</name>
</gene>
<protein>
    <submittedName>
        <fullName evidence="1">Uncharacterized protein</fullName>
    </submittedName>
</protein>
<keyword evidence="2" id="KW-1185">Reference proteome</keyword>
<name>A0A8J2L5M1_9HEXA</name>